<evidence type="ECO:0000256" key="2">
    <source>
        <dbReference type="ARBA" id="ARBA00022475"/>
    </source>
</evidence>
<evidence type="ECO:0000256" key="8">
    <source>
        <dbReference type="ARBA" id="ARBA00023136"/>
    </source>
</evidence>
<keyword evidence="15" id="KW-1185">Reference proteome</keyword>
<dbReference type="InterPro" id="IPR056562">
    <property type="entry name" value="LysM2_CERK1_LYK3_4_5"/>
</dbReference>
<keyword evidence="5" id="KW-0547">Nucleotide-binding</keyword>
<dbReference type="SUPFAM" id="SSF56112">
    <property type="entry name" value="Protein kinase-like (PK-like)"/>
    <property type="match status" value="1"/>
</dbReference>
<dbReference type="InterPro" id="IPR018392">
    <property type="entry name" value="LysM"/>
</dbReference>
<keyword evidence="4 11" id="KW-0732">Signal</keyword>
<dbReference type="FunFam" id="1.10.510.10:FF:000468">
    <property type="entry name" value="PTI1-like tyrosine-protein kinase 3"/>
    <property type="match status" value="1"/>
</dbReference>
<feature type="domain" description="LysM" evidence="13">
    <location>
        <begin position="181"/>
        <end position="228"/>
    </location>
</feature>
<dbReference type="GO" id="GO:0005886">
    <property type="term" value="C:plasma membrane"/>
    <property type="evidence" value="ECO:0007669"/>
    <property type="project" value="UniProtKB-SubCell"/>
</dbReference>
<reference evidence="14" key="1">
    <citation type="journal article" date="2023" name="Plant J.">
        <title>The genome of the king protea, Protea cynaroides.</title>
        <authorList>
            <person name="Chang J."/>
            <person name="Duong T.A."/>
            <person name="Schoeman C."/>
            <person name="Ma X."/>
            <person name="Roodt D."/>
            <person name="Barker N."/>
            <person name="Li Z."/>
            <person name="Van de Peer Y."/>
            <person name="Mizrachi E."/>
        </authorList>
    </citation>
    <scope>NUCLEOTIDE SEQUENCE</scope>
    <source>
        <tissue evidence="14">Young leaves</tissue>
    </source>
</reference>
<evidence type="ECO:0008006" key="16">
    <source>
        <dbReference type="Google" id="ProtNLM"/>
    </source>
</evidence>
<feature type="chain" id="PRO_5040478394" description="Protein LYK2" evidence="11">
    <location>
        <begin position="26"/>
        <end position="678"/>
    </location>
</feature>
<dbReference type="Proteomes" id="UP001141806">
    <property type="component" value="Unassembled WGS sequence"/>
</dbReference>
<dbReference type="InterPro" id="IPR056563">
    <property type="entry name" value="LysM3_LYK4_5"/>
</dbReference>
<dbReference type="GO" id="GO:0004672">
    <property type="term" value="F:protein kinase activity"/>
    <property type="evidence" value="ECO:0007669"/>
    <property type="project" value="InterPro"/>
</dbReference>
<evidence type="ECO:0000256" key="7">
    <source>
        <dbReference type="ARBA" id="ARBA00022989"/>
    </source>
</evidence>
<dbReference type="PANTHER" id="PTHR45927:SF13">
    <property type="entry name" value="PROTEIN LYK2"/>
    <property type="match status" value="1"/>
</dbReference>
<dbReference type="PROSITE" id="PS51257">
    <property type="entry name" value="PROKAR_LIPOPROTEIN"/>
    <property type="match status" value="1"/>
</dbReference>
<dbReference type="PANTHER" id="PTHR45927">
    <property type="entry name" value="LYSM-DOMAIN RECEPTOR-LIKE KINASE-RELATED"/>
    <property type="match status" value="1"/>
</dbReference>
<keyword evidence="2" id="KW-1003">Cell membrane</keyword>
<dbReference type="GO" id="GO:0005524">
    <property type="term" value="F:ATP binding"/>
    <property type="evidence" value="ECO:0007669"/>
    <property type="project" value="UniProtKB-KW"/>
</dbReference>
<evidence type="ECO:0000259" key="12">
    <source>
        <dbReference type="PROSITE" id="PS50011"/>
    </source>
</evidence>
<dbReference type="InterPro" id="IPR052611">
    <property type="entry name" value="Plant_RLK_LysM"/>
</dbReference>
<accession>A0A9Q0HBL4</accession>
<evidence type="ECO:0000313" key="14">
    <source>
        <dbReference type="EMBL" id="KAJ4960744.1"/>
    </source>
</evidence>
<dbReference type="InterPro" id="IPR011009">
    <property type="entry name" value="Kinase-like_dom_sf"/>
</dbReference>
<dbReference type="AlphaFoldDB" id="A0A9Q0HBL4"/>
<evidence type="ECO:0000256" key="4">
    <source>
        <dbReference type="ARBA" id="ARBA00022729"/>
    </source>
</evidence>
<evidence type="ECO:0000256" key="1">
    <source>
        <dbReference type="ARBA" id="ARBA00004162"/>
    </source>
</evidence>
<dbReference type="Pfam" id="PF23472">
    <property type="entry name" value="LysM2_CERK1_LYK3_4_5"/>
    <property type="match status" value="1"/>
</dbReference>
<dbReference type="Pfam" id="PF23473">
    <property type="entry name" value="LysM3_LYK4_5"/>
    <property type="match status" value="1"/>
</dbReference>
<keyword evidence="6" id="KW-0067">ATP-binding</keyword>
<organism evidence="14 15">
    <name type="scientific">Protea cynaroides</name>
    <dbReference type="NCBI Taxonomy" id="273540"/>
    <lineage>
        <taxon>Eukaryota</taxon>
        <taxon>Viridiplantae</taxon>
        <taxon>Streptophyta</taxon>
        <taxon>Embryophyta</taxon>
        <taxon>Tracheophyta</taxon>
        <taxon>Spermatophyta</taxon>
        <taxon>Magnoliopsida</taxon>
        <taxon>Proteales</taxon>
        <taxon>Proteaceae</taxon>
        <taxon>Protea</taxon>
    </lineage>
</organism>
<dbReference type="OrthoDB" id="4062651at2759"/>
<dbReference type="SMART" id="SM00257">
    <property type="entry name" value="LysM"/>
    <property type="match status" value="1"/>
</dbReference>
<keyword evidence="9" id="KW-1015">Disulfide bond</keyword>
<evidence type="ECO:0000313" key="15">
    <source>
        <dbReference type="Proteomes" id="UP001141806"/>
    </source>
</evidence>
<comment type="caution">
    <text evidence="14">The sequence shown here is derived from an EMBL/GenBank/DDBJ whole genome shotgun (WGS) entry which is preliminary data.</text>
</comment>
<evidence type="ECO:0000256" key="3">
    <source>
        <dbReference type="ARBA" id="ARBA00022692"/>
    </source>
</evidence>
<keyword evidence="8 10" id="KW-0472">Membrane</keyword>
<protein>
    <recommendedName>
        <fullName evidence="16">Protein LYK2</fullName>
    </recommendedName>
</protein>
<dbReference type="InterPro" id="IPR001245">
    <property type="entry name" value="Ser-Thr/Tyr_kinase_cat_dom"/>
</dbReference>
<proteinExistence type="predicted"/>
<dbReference type="PROSITE" id="PS50011">
    <property type="entry name" value="PROTEIN_KINASE_DOM"/>
    <property type="match status" value="1"/>
</dbReference>
<evidence type="ECO:0000256" key="11">
    <source>
        <dbReference type="SAM" id="SignalP"/>
    </source>
</evidence>
<dbReference type="Gene3D" id="3.10.350.10">
    <property type="entry name" value="LysM domain"/>
    <property type="match status" value="1"/>
</dbReference>
<evidence type="ECO:0000256" key="5">
    <source>
        <dbReference type="ARBA" id="ARBA00022741"/>
    </source>
</evidence>
<feature type="domain" description="Protein kinase" evidence="12">
    <location>
        <begin position="355"/>
        <end position="649"/>
    </location>
</feature>
<evidence type="ECO:0000256" key="9">
    <source>
        <dbReference type="ARBA" id="ARBA00023157"/>
    </source>
</evidence>
<dbReference type="InterPro" id="IPR036779">
    <property type="entry name" value="LysM_dom_sf"/>
</dbReference>
<dbReference type="EMBL" id="JAMYWD010000009">
    <property type="protein sequence ID" value="KAJ4960744.1"/>
    <property type="molecule type" value="Genomic_DNA"/>
</dbReference>
<dbReference type="Pfam" id="PF23446">
    <property type="entry name" value="LysM1_NFP_LYK"/>
    <property type="match status" value="1"/>
</dbReference>
<gene>
    <name evidence="14" type="ORF">NE237_020654</name>
</gene>
<feature type="transmembrane region" description="Helical" evidence="10">
    <location>
        <begin position="270"/>
        <end position="294"/>
    </location>
</feature>
<keyword evidence="7 10" id="KW-1133">Transmembrane helix</keyword>
<dbReference type="InterPro" id="IPR056561">
    <property type="entry name" value="NFP_LYK_LysM1"/>
</dbReference>
<comment type="subcellular location">
    <subcellularLocation>
        <location evidence="1">Cell membrane</location>
        <topology evidence="1">Single-pass membrane protein</topology>
    </subcellularLocation>
</comment>
<dbReference type="Pfam" id="PF07714">
    <property type="entry name" value="PK_Tyr_Ser-Thr"/>
    <property type="match status" value="1"/>
</dbReference>
<evidence type="ECO:0000259" key="13">
    <source>
        <dbReference type="PROSITE" id="PS51782"/>
    </source>
</evidence>
<dbReference type="Gene3D" id="3.30.200.20">
    <property type="entry name" value="Phosphorylase Kinase, domain 1"/>
    <property type="match status" value="1"/>
</dbReference>
<evidence type="ECO:0000256" key="10">
    <source>
        <dbReference type="SAM" id="Phobius"/>
    </source>
</evidence>
<sequence>MKNIFSKPRALLFFILNSFSAQTLSLLSCETKSPDAPGYCCNGFGSQDWCETYLMFHTNSYYSSLFNLSFYLGLNVTAIADASGFSASIRFLPQNQPLLIPIDCRCHDGFFRAGVTKTTVKGESFHGIAESLEGLTTCKAIREENSNFSPWNLPDKVQLLIPLRCACPTPVEFTQGTRFLLSYPVSKGDTILNLASKFNTSAEAIISANNKSGGFNFKTPEPFSSLLIPLHNKPILGLLSKTPDLNSGCPVIPVINPSNHQSKKSTMWKIGVYIAISGVALGASIAIAAVIFVVHWRKTKKPNICESGDVELQQLSTRTTSEKKSSFECQQDPFDTQVIETTTPHKMVLETYTIEELIRATEDFSSSNLIEGSTFHGRLSGKNLAIKRVSPETISKIDFELFHDTFHYNHPNIIRLLGTCLIDDPDSFLVFDYARNGSLKDWLHGGLAVKSQFIASCYCFLTWNQRLRICLDVANAIQYMHQIMNPSYVHRNIKSRNIFLDEEFNAKIRNFGMAKCVEDKSEDSQTLSSDPTTWDKGYLAPEYLQNGTVSLSTDIFAYGVVLLEILSGQTPLTRADEKGEGIIRLSDTTKSILRSEDANELRDWMDKALGENYSFDAAVTLANLARSCVEEDPSSRPSAGEIVDKLSRLVDELPESERVSMNCESSSKPQVRLTSINL</sequence>
<dbReference type="PROSITE" id="PS51782">
    <property type="entry name" value="LYSM"/>
    <property type="match status" value="1"/>
</dbReference>
<dbReference type="Gene3D" id="1.10.510.10">
    <property type="entry name" value="Transferase(Phosphotransferase) domain 1"/>
    <property type="match status" value="1"/>
</dbReference>
<evidence type="ECO:0000256" key="6">
    <source>
        <dbReference type="ARBA" id="ARBA00022840"/>
    </source>
</evidence>
<keyword evidence="3 10" id="KW-0812">Transmembrane</keyword>
<dbReference type="InterPro" id="IPR000719">
    <property type="entry name" value="Prot_kinase_dom"/>
</dbReference>
<name>A0A9Q0HBL4_9MAGN</name>
<dbReference type="CDD" id="cd00118">
    <property type="entry name" value="LysM"/>
    <property type="match status" value="1"/>
</dbReference>
<feature type="signal peptide" evidence="11">
    <location>
        <begin position="1"/>
        <end position="25"/>
    </location>
</feature>